<dbReference type="OrthoDB" id="273126at2"/>
<keyword evidence="2" id="KW-0732">Signal</keyword>
<reference evidence="3 4" key="1">
    <citation type="submission" date="2019-02" db="EMBL/GenBank/DDBJ databases">
        <title>Deep-cultivation of Planctomycetes and their phenomic and genomic characterization uncovers novel biology.</title>
        <authorList>
            <person name="Wiegand S."/>
            <person name="Jogler M."/>
            <person name="Boedeker C."/>
            <person name="Pinto D."/>
            <person name="Vollmers J."/>
            <person name="Rivas-Marin E."/>
            <person name="Kohn T."/>
            <person name="Peeters S.H."/>
            <person name="Heuer A."/>
            <person name="Rast P."/>
            <person name="Oberbeckmann S."/>
            <person name="Bunk B."/>
            <person name="Jeske O."/>
            <person name="Meyerdierks A."/>
            <person name="Storesund J.E."/>
            <person name="Kallscheuer N."/>
            <person name="Luecker S."/>
            <person name="Lage O.M."/>
            <person name="Pohl T."/>
            <person name="Merkel B.J."/>
            <person name="Hornburger P."/>
            <person name="Mueller R.-W."/>
            <person name="Bruemmer F."/>
            <person name="Labrenz M."/>
            <person name="Spormann A.M."/>
            <person name="Op Den Camp H."/>
            <person name="Overmann J."/>
            <person name="Amann R."/>
            <person name="Jetten M.S.M."/>
            <person name="Mascher T."/>
            <person name="Medema M.H."/>
            <person name="Devos D.P."/>
            <person name="Kaster A.-K."/>
            <person name="Ovreas L."/>
            <person name="Rohde M."/>
            <person name="Galperin M.Y."/>
            <person name="Jogler C."/>
        </authorList>
    </citation>
    <scope>NUCLEOTIDE SEQUENCE [LARGE SCALE GENOMIC DNA]</scope>
    <source>
        <strain evidence="3 4">Poly41</strain>
    </source>
</reference>
<proteinExistence type="predicted"/>
<keyword evidence="4" id="KW-1185">Reference proteome</keyword>
<feature type="chain" id="PRO_5023020480" evidence="2">
    <location>
        <begin position="36"/>
        <end position="266"/>
    </location>
</feature>
<keyword evidence="1" id="KW-1133">Transmembrane helix</keyword>
<feature type="signal peptide" evidence="2">
    <location>
        <begin position="1"/>
        <end position="35"/>
    </location>
</feature>
<dbReference type="Proteomes" id="UP000319143">
    <property type="component" value="Unassembled WGS sequence"/>
</dbReference>
<keyword evidence="1" id="KW-0472">Membrane</keyword>
<dbReference type="RefSeq" id="WP_146526566.1">
    <property type="nucleotide sequence ID" value="NZ_SJPV01000004.1"/>
</dbReference>
<feature type="transmembrane region" description="Helical" evidence="1">
    <location>
        <begin position="169"/>
        <end position="188"/>
    </location>
</feature>
<protein>
    <submittedName>
        <fullName evidence="3">Uncharacterized protein</fullName>
    </submittedName>
</protein>
<evidence type="ECO:0000256" key="1">
    <source>
        <dbReference type="SAM" id="Phobius"/>
    </source>
</evidence>
<gene>
    <name evidence="3" type="ORF">Poly41_26950</name>
</gene>
<comment type="caution">
    <text evidence="3">The sequence shown here is derived from an EMBL/GenBank/DDBJ whole genome shotgun (WGS) entry which is preliminary data.</text>
</comment>
<organism evidence="3 4">
    <name type="scientific">Novipirellula artificiosorum</name>
    <dbReference type="NCBI Taxonomy" id="2528016"/>
    <lineage>
        <taxon>Bacteria</taxon>
        <taxon>Pseudomonadati</taxon>
        <taxon>Planctomycetota</taxon>
        <taxon>Planctomycetia</taxon>
        <taxon>Pirellulales</taxon>
        <taxon>Pirellulaceae</taxon>
        <taxon>Novipirellula</taxon>
    </lineage>
</organism>
<accession>A0A5C6DTW6</accession>
<dbReference type="AlphaFoldDB" id="A0A5C6DTW6"/>
<evidence type="ECO:0000313" key="4">
    <source>
        <dbReference type="Proteomes" id="UP000319143"/>
    </source>
</evidence>
<evidence type="ECO:0000256" key="2">
    <source>
        <dbReference type="SAM" id="SignalP"/>
    </source>
</evidence>
<sequence length="266" mass="29309" precursor="true">MLRSPSACNGQEKTALTFSFAIGVFLCLAPVSATATDHSGISIRFYPSAVQPGDVSELIVQMDRQTFGEFELHVPSHPQLHLVSMQRAPVSFEDGRYRQRQILILQPLSSGKVTINEAQVEFTDSNGPQSILLPAATLDVLPFNSADLSDVPQSLPAAGHDVVSTTMPIVYGAVLLVCILIIAVVIAYRMRMQTSITDANPNWEPTLDAIERLQSGEIPIRLLERILVQDGYDLSPELRREIEHTVYGKRREPAALVALLRKETVH</sequence>
<name>A0A5C6DTW6_9BACT</name>
<evidence type="ECO:0000313" key="3">
    <source>
        <dbReference type="EMBL" id="TWU38219.1"/>
    </source>
</evidence>
<keyword evidence="1" id="KW-0812">Transmembrane</keyword>
<dbReference type="EMBL" id="SJPV01000004">
    <property type="protein sequence ID" value="TWU38219.1"/>
    <property type="molecule type" value="Genomic_DNA"/>
</dbReference>